<dbReference type="HOGENOM" id="CLU_132190_0_0_1"/>
<evidence type="ECO:0000313" key="1">
    <source>
        <dbReference type="EMBL" id="EWY83096.1"/>
    </source>
</evidence>
<accession>W9HS92</accession>
<dbReference type="EMBL" id="JH717848">
    <property type="protein sequence ID" value="EWY83096.1"/>
    <property type="molecule type" value="Genomic_DNA"/>
</dbReference>
<name>W9HS92_FUSOX</name>
<gene>
    <name evidence="1" type="ORF">FOYG_15167</name>
</gene>
<proteinExistence type="predicted"/>
<sequence length="173" mass="19229">MKGPTTWKGAIFSGSPPRIDGYPEDALIVFGSTASPYPRVFNVISSHDRQTRTLPPDEPIYHDLIKRENQAPTESGFRTRLRRTDKLPMRCIASDDETAEAFLHWLQYLDLLPLVLYSDGSLSSEEAATYGFITHQNNLLVFNGSGRLGTAAIFDAEITGELKGLKATLNLEK</sequence>
<dbReference type="AlphaFoldDB" id="W9HS92"/>
<evidence type="ECO:0000313" key="2">
    <source>
        <dbReference type="Proteomes" id="UP000030753"/>
    </source>
</evidence>
<dbReference type="Proteomes" id="UP000030753">
    <property type="component" value="Unassembled WGS sequence"/>
</dbReference>
<protein>
    <submittedName>
        <fullName evidence="1">Uncharacterized protein</fullName>
    </submittedName>
</protein>
<reference evidence="1 2" key="1">
    <citation type="submission" date="2011-06" db="EMBL/GenBank/DDBJ databases">
        <title>The Genome Sequence of Fusarium oxysporum FOSC 3-a.</title>
        <authorList>
            <consortium name="The Broad Institute Genome Sequencing Platform"/>
            <person name="Ma L.-J."/>
            <person name="Gale L.R."/>
            <person name="Schwartz D.C."/>
            <person name="Zhou S."/>
            <person name="Corby-Kistler H."/>
            <person name="Young S.K."/>
            <person name="Zeng Q."/>
            <person name="Gargeya S."/>
            <person name="Fitzgerald M."/>
            <person name="Haas B."/>
            <person name="Abouelleil A."/>
            <person name="Alvarado L."/>
            <person name="Arachchi H.M."/>
            <person name="Berlin A."/>
            <person name="Brown A."/>
            <person name="Chapman S.B."/>
            <person name="Chen Z."/>
            <person name="Dunbar C."/>
            <person name="Freedman E."/>
            <person name="Gearin G."/>
            <person name="Gellesch M."/>
            <person name="Goldberg J."/>
            <person name="Griggs A."/>
            <person name="Gujja S."/>
            <person name="Heiman D."/>
            <person name="Howarth C."/>
            <person name="Larson L."/>
            <person name="Lui A."/>
            <person name="MacDonald P.J.P."/>
            <person name="Mehta T."/>
            <person name="Montmayeur A."/>
            <person name="Murphy C."/>
            <person name="Neiman D."/>
            <person name="Pearson M."/>
            <person name="Priest M."/>
            <person name="Roberts A."/>
            <person name="Saif S."/>
            <person name="Shea T."/>
            <person name="Shenoy N."/>
            <person name="Sisk P."/>
            <person name="Stolte C."/>
            <person name="Sykes S."/>
            <person name="Wortman J."/>
            <person name="Nusbaum C."/>
            <person name="Birren B."/>
        </authorList>
    </citation>
    <scope>NUCLEOTIDE SEQUENCE [LARGE SCALE GENOMIC DNA]</scope>
    <source>
        <strain evidence="2">FOSC 3-a</strain>
    </source>
</reference>
<dbReference type="OrthoDB" id="5077812at2759"/>
<organism evidence="1 2">
    <name type="scientific">Fusarium oxysporum NRRL 32931</name>
    <dbReference type="NCBI Taxonomy" id="660029"/>
    <lineage>
        <taxon>Eukaryota</taxon>
        <taxon>Fungi</taxon>
        <taxon>Dikarya</taxon>
        <taxon>Ascomycota</taxon>
        <taxon>Pezizomycotina</taxon>
        <taxon>Sordariomycetes</taxon>
        <taxon>Hypocreomycetidae</taxon>
        <taxon>Hypocreales</taxon>
        <taxon>Nectriaceae</taxon>
        <taxon>Fusarium</taxon>
        <taxon>Fusarium oxysporum species complex</taxon>
    </lineage>
</organism>